<feature type="compositionally biased region" description="Acidic residues" evidence="1">
    <location>
        <begin position="557"/>
        <end position="568"/>
    </location>
</feature>
<gene>
    <name evidence="2" type="ORF">EV421DRAFT_1908585</name>
</gene>
<comment type="caution">
    <text evidence="2">The sequence shown here is derived from an EMBL/GenBank/DDBJ whole genome shotgun (WGS) entry which is preliminary data.</text>
</comment>
<dbReference type="EMBL" id="JAUEPT010000062">
    <property type="protein sequence ID" value="KAK0435510.1"/>
    <property type="molecule type" value="Genomic_DNA"/>
</dbReference>
<protein>
    <recommendedName>
        <fullName evidence="4">CxC2-like cysteine cluster KDZ transposase-associated domain-containing protein</fullName>
    </recommendedName>
</protein>
<feature type="region of interest" description="Disordered" evidence="1">
    <location>
        <begin position="550"/>
        <end position="569"/>
    </location>
</feature>
<dbReference type="Pfam" id="PF18758">
    <property type="entry name" value="KDZ"/>
    <property type="match status" value="1"/>
</dbReference>
<evidence type="ECO:0000256" key="1">
    <source>
        <dbReference type="SAM" id="MobiDB-lite"/>
    </source>
</evidence>
<dbReference type="PANTHER" id="PTHR33096">
    <property type="entry name" value="CXC2 DOMAIN-CONTAINING PROTEIN"/>
    <property type="match status" value="1"/>
</dbReference>
<sequence length="587" mass="67738">MEIFHTAILHCPQLLIQAFVQTLCDLHHFPITGGLREQFSICYDVFIAILDNVELRVMRELSRSDPNWWLKNCCTTCTFKLEGEEELEFSMFGAMDGNDSLKCIPHSKTVGTLVEGDKISSKWDDLYDGGGEYILPRVEVDRWSKEAIGDVDIVNAENVSPCEERWKNMSDDHTSKMWGVFKETGFFLSLCHHGSMLVGADMVKSREQAKYPLAVVAKLLQVFGDRLGIGYDIGCKFGGTVHRSPLRELAKTKLFRMLVSLFHGHAHNRLCQLWHLGTYLKGLGLKDLETLEHFFSKSNALAGCIHYVSRFHCCQHISWYLKHIDRFDSFEHLNIIDSYPALQKSMWELGITNEKEFKAWLQEKEVYLSDLQHEPPEETIEIEYYARLVHYYDIEPPLQWDHVIEYAFLADFDLLRDVQQDMSDCKWATPAGHQAMDMYFKICQAREEIKHLNIKIQQLITYMHTEDMHLQQCKAVVADTDPALALQIAAYQNGQECFYAMHMRWFYVLSKDIGFTGSIDLGIVVSQRDGFGLEEPDDDIMNLDSHYINVSGRTDSESDESDEEEAEEVVFKEVQAIIQVSKDNERQ</sequence>
<evidence type="ECO:0000313" key="2">
    <source>
        <dbReference type="EMBL" id="KAK0435510.1"/>
    </source>
</evidence>
<organism evidence="2 3">
    <name type="scientific">Armillaria borealis</name>
    <dbReference type="NCBI Taxonomy" id="47425"/>
    <lineage>
        <taxon>Eukaryota</taxon>
        <taxon>Fungi</taxon>
        <taxon>Dikarya</taxon>
        <taxon>Basidiomycota</taxon>
        <taxon>Agaricomycotina</taxon>
        <taxon>Agaricomycetes</taxon>
        <taxon>Agaricomycetidae</taxon>
        <taxon>Agaricales</taxon>
        <taxon>Marasmiineae</taxon>
        <taxon>Physalacriaceae</taxon>
        <taxon>Armillaria</taxon>
    </lineage>
</organism>
<dbReference type="PANTHER" id="PTHR33096:SF1">
    <property type="entry name" value="CXC1-LIKE CYSTEINE CLUSTER ASSOCIATED WITH KDZ TRANSPOSASES DOMAIN-CONTAINING PROTEIN"/>
    <property type="match status" value="1"/>
</dbReference>
<evidence type="ECO:0000313" key="3">
    <source>
        <dbReference type="Proteomes" id="UP001175226"/>
    </source>
</evidence>
<name>A0AA39J4Y2_9AGAR</name>
<keyword evidence="3" id="KW-1185">Reference proteome</keyword>
<accession>A0AA39J4Y2</accession>
<evidence type="ECO:0008006" key="4">
    <source>
        <dbReference type="Google" id="ProtNLM"/>
    </source>
</evidence>
<proteinExistence type="predicted"/>
<dbReference type="Proteomes" id="UP001175226">
    <property type="component" value="Unassembled WGS sequence"/>
</dbReference>
<reference evidence="2" key="1">
    <citation type="submission" date="2023-06" db="EMBL/GenBank/DDBJ databases">
        <authorList>
            <consortium name="Lawrence Berkeley National Laboratory"/>
            <person name="Ahrendt S."/>
            <person name="Sahu N."/>
            <person name="Indic B."/>
            <person name="Wong-Bajracharya J."/>
            <person name="Merenyi Z."/>
            <person name="Ke H.-M."/>
            <person name="Monk M."/>
            <person name="Kocsube S."/>
            <person name="Drula E."/>
            <person name="Lipzen A."/>
            <person name="Balint B."/>
            <person name="Henrissat B."/>
            <person name="Andreopoulos B."/>
            <person name="Martin F.M."/>
            <person name="Harder C.B."/>
            <person name="Rigling D."/>
            <person name="Ford K.L."/>
            <person name="Foster G.D."/>
            <person name="Pangilinan J."/>
            <person name="Papanicolaou A."/>
            <person name="Barry K."/>
            <person name="LaButti K."/>
            <person name="Viragh M."/>
            <person name="Koriabine M."/>
            <person name="Yan M."/>
            <person name="Riley R."/>
            <person name="Champramary S."/>
            <person name="Plett K.L."/>
            <person name="Tsai I.J."/>
            <person name="Slot J."/>
            <person name="Sipos G."/>
            <person name="Plett J."/>
            <person name="Nagy L.G."/>
            <person name="Grigoriev I.V."/>
        </authorList>
    </citation>
    <scope>NUCLEOTIDE SEQUENCE</scope>
    <source>
        <strain evidence="2">FPL87.14</strain>
    </source>
</reference>
<dbReference type="InterPro" id="IPR040521">
    <property type="entry name" value="KDZ"/>
</dbReference>
<dbReference type="AlphaFoldDB" id="A0AA39J4Y2"/>